<evidence type="ECO:0000256" key="6">
    <source>
        <dbReference type="ARBA" id="ARBA00022679"/>
    </source>
</evidence>
<evidence type="ECO:0000313" key="22">
    <source>
        <dbReference type="EMBL" id="RZC12106.1"/>
    </source>
</evidence>
<evidence type="ECO:0000256" key="7">
    <source>
        <dbReference type="ARBA" id="ARBA00022692"/>
    </source>
</evidence>
<evidence type="ECO:0000256" key="1">
    <source>
        <dbReference type="ARBA" id="ARBA00004479"/>
    </source>
</evidence>
<dbReference type="Gene3D" id="3.30.200.20">
    <property type="entry name" value="Phosphorylase Kinase, domain 1"/>
    <property type="match status" value="1"/>
</dbReference>
<dbReference type="GO" id="GO:0005524">
    <property type="term" value="F:ATP binding"/>
    <property type="evidence" value="ECO:0007669"/>
    <property type="project" value="UniProtKB-UniRule"/>
</dbReference>
<dbReference type="InterPro" id="IPR008271">
    <property type="entry name" value="Ser/Thr_kinase_AS"/>
</dbReference>
<dbReference type="GO" id="GO:0016020">
    <property type="term" value="C:membrane"/>
    <property type="evidence" value="ECO:0007669"/>
    <property type="project" value="UniProtKB-SubCell"/>
</dbReference>
<keyword evidence="8 20" id="KW-0732">Signal</keyword>
<keyword evidence="4" id="KW-0723">Serine/threonine-protein kinase</keyword>
<dbReference type="FunFam" id="3.30.200.20:FF:000015">
    <property type="entry name" value="Somatic embryogenesis receptor kinase 1"/>
    <property type="match status" value="1"/>
</dbReference>
<dbReference type="InterPro" id="IPR013210">
    <property type="entry name" value="LRR_N_plant-typ"/>
</dbReference>
<dbReference type="InterPro" id="IPR011009">
    <property type="entry name" value="Kinase-like_dom_sf"/>
</dbReference>
<dbReference type="InterPro" id="IPR032675">
    <property type="entry name" value="LRR_dom_sf"/>
</dbReference>
<dbReference type="Pfam" id="PF00069">
    <property type="entry name" value="Pkinase"/>
    <property type="match status" value="1"/>
</dbReference>
<keyword evidence="6" id="KW-0808">Transferase</keyword>
<evidence type="ECO:0000256" key="5">
    <source>
        <dbReference type="ARBA" id="ARBA00022614"/>
    </source>
</evidence>
<dbReference type="PROSITE" id="PS50011">
    <property type="entry name" value="PROTEIN_KINASE_DOM"/>
    <property type="match status" value="1"/>
</dbReference>
<protein>
    <recommendedName>
        <fullName evidence="3">non-specific serine/threonine protein kinase</fullName>
        <ecNumber evidence="3">2.7.11.1</ecNumber>
    </recommendedName>
</protein>
<dbReference type="SUPFAM" id="SSF52058">
    <property type="entry name" value="L domain-like"/>
    <property type="match status" value="1"/>
</dbReference>
<dbReference type="PROSITE" id="PS00108">
    <property type="entry name" value="PROTEIN_KINASE_ST"/>
    <property type="match status" value="1"/>
</dbReference>
<keyword evidence="14" id="KW-0472">Membrane</keyword>
<comment type="catalytic activity">
    <reaction evidence="18">
        <text>L-seryl-[protein] + ATP = O-phospho-L-seryl-[protein] + ADP + H(+)</text>
        <dbReference type="Rhea" id="RHEA:17989"/>
        <dbReference type="Rhea" id="RHEA-COMP:9863"/>
        <dbReference type="Rhea" id="RHEA-COMP:11604"/>
        <dbReference type="ChEBI" id="CHEBI:15378"/>
        <dbReference type="ChEBI" id="CHEBI:29999"/>
        <dbReference type="ChEBI" id="CHEBI:30616"/>
        <dbReference type="ChEBI" id="CHEBI:83421"/>
        <dbReference type="ChEBI" id="CHEBI:456216"/>
        <dbReference type="EC" id="2.7.11.1"/>
    </reaction>
</comment>
<dbReference type="PANTHER" id="PTHR47988">
    <property type="entry name" value="SOMATIC EMBRYOGENESIS RECEPTOR KINASE 1"/>
    <property type="match status" value="1"/>
</dbReference>
<evidence type="ECO:0000256" key="18">
    <source>
        <dbReference type="ARBA" id="ARBA00048679"/>
    </source>
</evidence>
<comment type="subcellular location">
    <subcellularLocation>
        <location evidence="1">Membrane</location>
        <topology evidence="1">Single-pass type I membrane protein</topology>
    </subcellularLocation>
</comment>
<evidence type="ECO:0000256" key="20">
    <source>
        <dbReference type="SAM" id="SignalP"/>
    </source>
</evidence>
<dbReference type="SMART" id="SM00220">
    <property type="entry name" value="S_TKc"/>
    <property type="match status" value="1"/>
</dbReference>
<dbReference type="EMBL" id="QZWG01000005">
    <property type="protein sequence ID" value="RZC12106.1"/>
    <property type="molecule type" value="Genomic_DNA"/>
</dbReference>
<gene>
    <name evidence="22" type="ORF">D0Y65_012060</name>
</gene>
<comment type="caution">
    <text evidence="22">The sequence shown here is derived from an EMBL/GenBank/DDBJ whole genome shotgun (WGS) entry which is preliminary data.</text>
</comment>
<name>A0A445KMG8_GLYSO</name>
<dbReference type="InterPro" id="IPR017441">
    <property type="entry name" value="Protein_kinase_ATP_BS"/>
</dbReference>
<reference evidence="22 23" key="1">
    <citation type="submission" date="2018-09" db="EMBL/GenBank/DDBJ databases">
        <title>A high-quality reference genome of wild soybean provides a powerful tool to mine soybean genomes.</title>
        <authorList>
            <person name="Xie M."/>
            <person name="Chung C.Y.L."/>
            <person name="Li M.-W."/>
            <person name="Wong F.-L."/>
            <person name="Chan T.-F."/>
            <person name="Lam H.-M."/>
        </authorList>
    </citation>
    <scope>NUCLEOTIDE SEQUENCE [LARGE SCALE GENOMIC DNA]</scope>
    <source>
        <strain evidence="23">cv. W05</strain>
        <tissue evidence="22">Hypocotyl of etiolated seedlings</tissue>
    </source>
</reference>
<keyword evidence="7" id="KW-0812">Transmembrane</keyword>
<keyword evidence="12 19" id="KW-0067">ATP-binding</keyword>
<evidence type="ECO:0000256" key="17">
    <source>
        <dbReference type="ARBA" id="ARBA00047899"/>
    </source>
</evidence>
<dbReference type="Gene3D" id="1.10.510.10">
    <property type="entry name" value="Transferase(Phosphotransferase) domain 1"/>
    <property type="match status" value="1"/>
</dbReference>
<dbReference type="GO" id="GO:0004674">
    <property type="term" value="F:protein serine/threonine kinase activity"/>
    <property type="evidence" value="ECO:0007669"/>
    <property type="project" value="UniProtKB-KW"/>
</dbReference>
<evidence type="ECO:0000313" key="23">
    <source>
        <dbReference type="Proteomes" id="UP000289340"/>
    </source>
</evidence>
<accession>A0A445KMG8</accession>
<feature type="signal peptide" evidence="20">
    <location>
        <begin position="1"/>
        <end position="32"/>
    </location>
</feature>
<dbReference type="AlphaFoldDB" id="A0A445KMG8"/>
<keyword evidence="10 19" id="KW-0547">Nucleotide-binding</keyword>
<dbReference type="Gene3D" id="3.80.10.10">
    <property type="entry name" value="Ribonuclease Inhibitor"/>
    <property type="match status" value="1"/>
</dbReference>
<keyword evidence="9" id="KW-0677">Repeat</keyword>
<evidence type="ECO:0000256" key="16">
    <source>
        <dbReference type="ARBA" id="ARBA00023180"/>
    </source>
</evidence>
<evidence type="ECO:0000256" key="9">
    <source>
        <dbReference type="ARBA" id="ARBA00022737"/>
    </source>
</evidence>
<evidence type="ECO:0000256" key="14">
    <source>
        <dbReference type="ARBA" id="ARBA00023136"/>
    </source>
</evidence>
<evidence type="ECO:0000256" key="3">
    <source>
        <dbReference type="ARBA" id="ARBA00012513"/>
    </source>
</evidence>
<proteinExistence type="inferred from homology"/>
<evidence type="ECO:0000256" key="10">
    <source>
        <dbReference type="ARBA" id="ARBA00022741"/>
    </source>
</evidence>
<dbReference type="Pfam" id="PF08263">
    <property type="entry name" value="LRRNT_2"/>
    <property type="match status" value="1"/>
</dbReference>
<dbReference type="InterPro" id="IPR000719">
    <property type="entry name" value="Prot_kinase_dom"/>
</dbReference>
<comment type="catalytic activity">
    <reaction evidence="17">
        <text>L-threonyl-[protein] + ATP = O-phospho-L-threonyl-[protein] + ADP + H(+)</text>
        <dbReference type="Rhea" id="RHEA:46608"/>
        <dbReference type="Rhea" id="RHEA-COMP:11060"/>
        <dbReference type="Rhea" id="RHEA-COMP:11605"/>
        <dbReference type="ChEBI" id="CHEBI:15378"/>
        <dbReference type="ChEBI" id="CHEBI:30013"/>
        <dbReference type="ChEBI" id="CHEBI:30616"/>
        <dbReference type="ChEBI" id="CHEBI:61977"/>
        <dbReference type="ChEBI" id="CHEBI:456216"/>
        <dbReference type="EC" id="2.7.11.1"/>
    </reaction>
</comment>
<dbReference type="PROSITE" id="PS00107">
    <property type="entry name" value="PROTEIN_KINASE_ATP"/>
    <property type="match status" value="1"/>
</dbReference>
<evidence type="ECO:0000256" key="12">
    <source>
        <dbReference type="ARBA" id="ARBA00022840"/>
    </source>
</evidence>
<evidence type="ECO:0000256" key="15">
    <source>
        <dbReference type="ARBA" id="ARBA00023170"/>
    </source>
</evidence>
<dbReference type="InterPro" id="IPR001611">
    <property type="entry name" value="Leu-rich_rpt"/>
</dbReference>
<feature type="binding site" evidence="19">
    <location>
        <position position="365"/>
    </location>
    <ligand>
        <name>ATP</name>
        <dbReference type="ChEBI" id="CHEBI:30616"/>
    </ligand>
</feature>
<dbReference type="Pfam" id="PF00560">
    <property type="entry name" value="LRR_1"/>
    <property type="match status" value="3"/>
</dbReference>
<feature type="domain" description="Protein kinase" evidence="21">
    <location>
        <begin position="337"/>
        <end position="624"/>
    </location>
</feature>
<keyword evidence="5" id="KW-0433">Leucine-rich repeat</keyword>
<evidence type="ECO:0000259" key="21">
    <source>
        <dbReference type="PROSITE" id="PS50011"/>
    </source>
</evidence>
<keyword evidence="23" id="KW-1185">Reference proteome</keyword>
<dbReference type="FunFam" id="1.10.510.10:FF:000016">
    <property type="entry name" value="Somatic embryogenesis receptor-like kinase 1"/>
    <property type="match status" value="1"/>
</dbReference>
<keyword evidence="11 22" id="KW-0418">Kinase</keyword>
<evidence type="ECO:0000256" key="4">
    <source>
        <dbReference type="ARBA" id="ARBA00022527"/>
    </source>
</evidence>
<sequence>MTNMQRVVSSFMSLFLILWMFVVLDLVIKVSGNAEGDALMALKNNMIDPSDALRSWDATLVHPCTWLHVFCNSENSVTRVDLGNENLSGQLVPQLGQLPNLEYLYAKLLSNAKFQDYLELVSFYNTCMPLKALYGDEQLVEFKCRELYSNNITGEIPVELGSLTNLVSLDLYLNKITGPIPDGLANLKKLKSLRLNNNSLSGNIPVGLTTINSLQVLDLANNNLTGNVPVYGSFSIFTPISFKNNPFLYQTTPVTPAATPQQNPSGNGITAIGVIAGGVAVGAALLFASPVIAIVYWNRRKPPDDYFDVAAEEDPEVSFGQLKKFSLPELRIATDNFSNNNILGKGGYGKVYIGRLTNGGNVAVKRLNPERIRGEDKQFKREVEMISMAVHRNLLRLIGFCMTSSERLLVYPLMVNGSLESCLREPSESKPPLEWPMRKRIALGAARGLAYLHDHCDPKIIHRDVKAANILLDDEFEAVVGDFGLARIMDYQNTHVTTAVCGTHGHIAPEYLTTGRSSEKTDVFGYGMMLLEIITGQRAFDLARFARDEDIMLLEWVKVLVKDKKLETLVDANLRGNCDIEEVEELIRVALICTQRSPYERPKMSEVVRMLEGEGLAEKWDEWLNMQEDIQNFTFNLCTPYDSNPNIQPDVLSGPR</sequence>
<dbReference type="EC" id="2.7.11.1" evidence="3"/>
<evidence type="ECO:0000256" key="11">
    <source>
        <dbReference type="ARBA" id="ARBA00022777"/>
    </source>
</evidence>
<keyword evidence="16" id="KW-0325">Glycoprotein</keyword>
<organism evidence="22 23">
    <name type="scientific">Glycine soja</name>
    <name type="common">Wild soybean</name>
    <dbReference type="NCBI Taxonomy" id="3848"/>
    <lineage>
        <taxon>Eukaryota</taxon>
        <taxon>Viridiplantae</taxon>
        <taxon>Streptophyta</taxon>
        <taxon>Embryophyta</taxon>
        <taxon>Tracheophyta</taxon>
        <taxon>Spermatophyta</taxon>
        <taxon>Magnoliopsida</taxon>
        <taxon>eudicotyledons</taxon>
        <taxon>Gunneridae</taxon>
        <taxon>Pentapetalae</taxon>
        <taxon>rosids</taxon>
        <taxon>fabids</taxon>
        <taxon>Fabales</taxon>
        <taxon>Fabaceae</taxon>
        <taxon>Papilionoideae</taxon>
        <taxon>50 kb inversion clade</taxon>
        <taxon>NPAAA clade</taxon>
        <taxon>indigoferoid/millettioid clade</taxon>
        <taxon>Phaseoleae</taxon>
        <taxon>Glycine</taxon>
        <taxon>Glycine subgen. Soja</taxon>
    </lineage>
</organism>
<keyword evidence="15 22" id="KW-0675">Receptor</keyword>
<dbReference type="Proteomes" id="UP000289340">
    <property type="component" value="Chromosome 5"/>
</dbReference>
<dbReference type="SUPFAM" id="SSF56112">
    <property type="entry name" value="Protein kinase-like (PK-like)"/>
    <property type="match status" value="1"/>
</dbReference>
<evidence type="ECO:0000256" key="19">
    <source>
        <dbReference type="PROSITE-ProRule" id="PRU10141"/>
    </source>
</evidence>
<evidence type="ECO:0000256" key="13">
    <source>
        <dbReference type="ARBA" id="ARBA00022989"/>
    </source>
</evidence>
<evidence type="ECO:0000256" key="8">
    <source>
        <dbReference type="ARBA" id="ARBA00022729"/>
    </source>
</evidence>
<keyword evidence="13" id="KW-1133">Transmembrane helix</keyword>
<evidence type="ECO:0000256" key="2">
    <source>
        <dbReference type="ARBA" id="ARBA00008684"/>
    </source>
</evidence>
<feature type="chain" id="PRO_5019556665" description="non-specific serine/threonine protein kinase" evidence="20">
    <location>
        <begin position="33"/>
        <end position="656"/>
    </location>
</feature>
<comment type="similarity">
    <text evidence="2">Belongs to the protein kinase superfamily. Ser/Thr protein kinase family.</text>
</comment>